<keyword evidence="5 9" id="KW-0472">Membrane</keyword>
<evidence type="ECO:0000256" key="5">
    <source>
        <dbReference type="ARBA" id="ARBA00023136"/>
    </source>
</evidence>
<dbReference type="OrthoDB" id="9816067at2"/>
<dbReference type="PANTHER" id="PTHR35789:SF1">
    <property type="entry name" value="SPORE GERMINATION PROTEIN B3"/>
    <property type="match status" value="1"/>
</dbReference>
<dbReference type="Gene3D" id="3.30.300.210">
    <property type="entry name" value="Nutrient germinant receptor protein C, domain 3"/>
    <property type="match status" value="1"/>
</dbReference>
<evidence type="ECO:0000313" key="12">
    <source>
        <dbReference type="EMBL" id="MTV49072.1"/>
    </source>
</evidence>
<keyword evidence="13" id="KW-1185">Reference proteome</keyword>
<dbReference type="Pfam" id="PF05504">
    <property type="entry name" value="Spore_GerAC"/>
    <property type="match status" value="1"/>
</dbReference>
<keyword evidence="3" id="KW-0309">Germination</keyword>
<feature type="transmembrane region" description="Helical" evidence="9">
    <location>
        <begin position="12"/>
        <end position="30"/>
    </location>
</feature>
<dbReference type="InterPro" id="IPR038501">
    <property type="entry name" value="Spore_GerAC_C_sf"/>
</dbReference>
<keyword evidence="9" id="KW-0812">Transmembrane</keyword>
<dbReference type="InterPro" id="IPR046953">
    <property type="entry name" value="Spore_GerAC-like_C"/>
</dbReference>
<evidence type="ECO:0000256" key="2">
    <source>
        <dbReference type="ARBA" id="ARBA00007886"/>
    </source>
</evidence>
<feature type="region of interest" description="Disordered" evidence="8">
    <location>
        <begin position="257"/>
        <end position="282"/>
    </location>
</feature>
<feature type="compositionally biased region" description="Polar residues" evidence="8">
    <location>
        <begin position="267"/>
        <end position="282"/>
    </location>
</feature>
<dbReference type="AlphaFoldDB" id="A0A6I3SK34"/>
<evidence type="ECO:0000256" key="4">
    <source>
        <dbReference type="ARBA" id="ARBA00022729"/>
    </source>
</evidence>
<dbReference type="PANTHER" id="PTHR35789">
    <property type="entry name" value="SPORE GERMINATION PROTEIN B3"/>
    <property type="match status" value="1"/>
</dbReference>
<comment type="similarity">
    <text evidence="2">Belongs to the GerABKC lipoprotein family.</text>
</comment>
<keyword evidence="6" id="KW-0564">Palmitate</keyword>
<proteinExistence type="inferred from homology"/>
<dbReference type="Proteomes" id="UP000430670">
    <property type="component" value="Unassembled WGS sequence"/>
</dbReference>
<accession>A0A6I3SK34</accession>
<evidence type="ECO:0000259" key="11">
    <source>
        <dbReference type="Pfam" id="PF25198"/>
    </source>
</evidence>
<name>A0A6I3SK34_HELMO</name>
<keyword evidence="4" id="KW-0732">Signal</keyword>
<dbReference type="EMBL" id="WNKU01000008">
    <property type="protein sequence ID" value="MTV49072.1"/>
    <property type="molecule type" value="Genomic_DNA"/>
</dbReference>
<evidence type="ECO:0000313" key="13">
    <source>
        <dbReference type="Proteomes" id="UP000430670"/>
    </source>
</evidence>
<dbReference type="InterPro" id="IPR057336">
    <property type="entry name" value="GerAC_N"/>
</dbReference>
<feature type="domain" description="Spore germination protein N-terminal" evidence="11">
    <location>
        <begin position="31"/>
        <end position="210"/>
    </location>
</feature>
<keyword evidence="7" id="KW-0449">Lipoprotein</keyword>
<dbReference type="PROSITE" id="PS51257">
    <property type="entry name" value="PROKAR_LIPOPROTEIN"/>
    <property type="match status" value="1"/>
</dbReference>
<dbReference type="InterPro" id="IPR008844">
    <property type="entry name" value="Spore_GerAC-like"/>
</dbReference>
<protein>
    <recommendedName>
        <fullName evidence="14">Germination protein, Ger(X)C family</fullName>
    </recommendedName>
</protein>
<evidence type="ECO:0000256" key="6">
    <source>
        <dbReference type="ARBA" id="ARBA00023139"/>
    </source>
</evidence>
<evidence type="ECO:0000256" key="3">
    <source>
        <dbReference type="ARBA" id="ARBA00022544"/>
    </source>
</evidence>
<reference evidence="12 13" key="1">
    <citation type="submission" date="2019-11" db="EMBL/GenBank/DDBJ databases">
        <title>Whole-genome sequence of a the green, strictly anaerobic photosynthetic bacterium Heliobacillus mobilis DSM 6151.</title>
        <authorList>
            <person name="Kyndt J.A."/>
            <person name="Meyer T.E."/>
        </authorList>
    </citation>
    <scope>NUCLEOTIDE SEQUENCE [LARGE SCALE GENOMIC DNA]</scope>
    <source>
        <strain evidence="12 13">DSM 6151</strain>
    </source>
</reference>
<evidence type="ECO:0000256" key="7">
    <source>
        <dbReference type="ARBA" id="ARBA00023288"/>
    </source>
</evidence>
<dbReference type="Pfam" id="PF25198">
    <property type="entry name" value="Spore_GerAC_N"/>
    <property type="match status" value="1"/>
</dbReference>
<comment type="caution">
    <text evidence="12">The sequence shown here is derived from an EMBL/GenBank/DDBJ whole genome shotgun (WGS) entry which is preliminary data.</text>
</comment>
<evidence type="ECO:0008006" key="14">
    <source>
        <dbReference type="Google" id="ProtNLM"/>
    </source>
</evidence>
<evidence type="ECO:0000256" key="1">
    <source>
        <dbReference type="ARBA" id="ARBA00004635"/>
    </source>
</evidence>
<organism evidence="12 13">
    <name type="scientific">Heliobacterium mobile</name>
    <name type="common">Heliobacillus mobilis</name>
    <dbReference type="NCBI Taxonomy" id="28064"/>
    <lineage>
        <taxon>Bacteria</taxon>
        <taxon>Bacillati</taxon>
        <taxon>Bacillota</taxon>
        <taxon>Clostridia</taxon>
        <taxon>Eubacteriales</taxon>
        <taxon>Heliobacteriaceae</taxon>
        <taxon>Heliobacterium</taxon>
    </lineage>
</organism>
<feature type="domain" description="Spore germination GerAC-like C-terminal" evidence="10">
    <location>
        <begin position="219"/>
        <end position="400"/>
    </location>
</feature>
<gene>
    <name evidence="12" type="ORF">GJ688_08780</name>
</gene>
<evidence type="ECO:0000256" key="8">
    <source>
        <dbReference type="SAM" id="MobiDB-lite"/>
    </source>
</evidence>
<sequence>MPYPRKNQGDEIMGRILVLCLLVGILTGCYDQSPIERRALVMVIGFDKGEEKAVAIIPDIHNPKQSDANTQVGPQATAGPAILAPRLEGDTIEDAIESGKKRLPRILDFGLTGAIVISERAARDGIFPFLSWSLFQPTVRNNAFVMVTPSDLQSLFTEKAKTVEGTQGGNVIVSQLVSDTKSAGIARVHLWEAYRTYLDRTGCITTPYIRLVDGKVSYDGAAVFHYDKMVGRVDSKETALMMMVLVERTPYLYTFHFDSPDGGGQKTDPQTKGQANRRNDKSSNVTLRVQTVKRTYQVERVGPKQYSVIIKVDMDGMLSDANPPQVRYSTEDFEAMGEQATEAMHRDLEALMNKTQKQMGADVFHIGRYVRPIDIEEWRSMDWHEVFPTIPVEFEVKVRILGATR</sequence>
<dbReference type="GO" id="GO:0009847">
    <property type="term" value="P:spore germination"/>
    <property type="evidence" value="ECO:0007669"/>
    <property type="project" value="InterPro"/>
</dbReference>
<evidence type="ECO:0000259" key="10">
    <source>
        <dbReference type="Pfam" id="PF05504"/>
    </source>
</evidence>
<evidence type="ECO:0000256" key="9">
    <source>
        <dbReference type="SAM" id="Phobius"/>
    </source>
</evidence>
<comment type="subcellular location">
    <subcellularLocation>
        <location evidence="1">Membrane</location>
        <topology evidence="1">Lipid-anchor</topology>
    </subcellularLocation>
</comment>
<dbReference type="GO" id="GO:0016020">
    <property type="term" value="C:membrane"/>
    <property type="evidence" value="ECO:0007669"/>
    <property type="project" value="UniProtKB-SubCell"/>
</dbReference>
<keyword evidence="9" id="KW-1133">Transmembrane helix</keyword>